<dbReference type="GO" id="GO:0016705">
    <property type="term" value="F:oxidoreductase activity, acting on paired donors, with incorporation or reduction of molecular oxygen"/>
    <property type="evidence" value="ECO:0007669"/>
    <property type="project" value="UniProtKB-UniRule"/>
</dbReference>
<comment type="similarity">
    <text evidence="1">Belongs to the TrhO family.</text>
</comment>
<dbReference type="PANTHER" id="PTHR43268">
    <property type="entry name" value="THIOSULFATE SULFURTRANSFERASE/RHODANESE-LIKE DOMAIN-CONTAINING PROTEIN 2"/>
    <property type="match status" value="1"/>
</dbReference>
<dbReference type="EMBL" id="BIFR01000002">
    <property type="protein sequence ID" value="GCE16174.1"/>
    <property type="molecule type" value="Genomic_DNA"/>
</dbReference>
<dbReference type="NCBIfam" id="NF001135">
    <property type="entry name" value="PRK00142.1-3"/>
    <property type="match status" value="1"/>
</dbReference>
<comment type="catalytic activity">
    <reaction evidence="1">
        <text>uridine(34) in tRNA + AH2 + O2 = 5-hydroxyuridine(34) in tRNA + A + H2O</text>
        <dbReference type="Rhea" id="RHEA:64224"/>
        <dbReference type="Rhea" id="RHEA-COMP:11727"/>
        <dbReference type="Rhea" id="RHEA-COMP:13381"/>
        <dbReference type="ChEBI" id="CHEBI:13193"/>
        <dbReference type="ChEBI" id="CHEBI:15377"/>
        <dbReference type="ChEBI" id="CHEBI:15379"/>
        <dbReference type="ChEBI" id="CHEBI:17499"/>
        <dbReference type="ChEBI" id="CHEBI:65315"/>
        <dbReference type="ChEBI" id="CHEBI:136877"/>
    </reaction>
</comment>
<keyword evidence="1" id="KW-0560">Oxidoreductase</keyword>
<keyword evidence="1" id="KW-0819">tRNA processing</keyword>
<dbReference type="EC" id="1.14.-.-" evidence="1"/>
<dbReference type="InterPro" id="IPR001763">
    <property type="entry name" value="Rhodanese-like_dom"/>
</dbReference>
<dbReference type="SMART" id="SM00450">
    <property type="entry name" value="RHOD"/>
    <property type="match status" value="1"/>
</dbReference>
<organism evidence="3 4">
    <name type="scientific">Tengunoibacter tsumagoiensis</name>
    <dbReference type="NCBI Taxonomy" id="2014871"/>
    <lineage>
        <taxon>Bacteria</taxon>
        <taxon>Bacillati</taxon>
        <taxon>Chloroflexota</taxon>
        <taxon>Ktedonobacteria</taxon>
        <taxon>Ktedonobacterales</taxon>
        <taxon>Dictyobacteraceae</taxon>
        <taxon>Tengunoibacter</taxon>
    </lineage>
</organism>
<dbReference type="PANTHER" id="PTHR43268:SF6">
    <property type="entry name" value="THIOSULFATE SULFURTRANSFERASE_RHODANESE-LIKE DOMAIN-CONTAINING PROTEIN 2"/>
    <property type="match status" value="1"/>
</dbReference>
<evidence type="ECO:0000259" key="2">
    <source>
        <dbReference type="PROSITE" id="PS50206"/>
    </source>
</evidence>
<accession>A0A402AAI2</accession>
<dbReference type="Pfam" id="PF17773">
    <property type="entry name" value="UPF0176_N"/>
    <property type="match status" value="1"/>
</dbReference>
<keyword evidence="4" id="KW-1185">Reference proteome</keyword>
<dbReference type="Gene3D" id="3.40.250.10">
    <property type="entry name" value="Rhodanese-like domain"/>
    <property type="match status" value="1"/>
</dbReference>
<dbReference type="GO" id="GO:0006400">
    <property type="term" value="P:tRNA modification"/>
    <property type="evidence" value="ECO:0007669"/>
    <property type="project" value="UniProtKB-UniRule"/>
</dbReference>
<sequence length="301" mass="34753">MYSWIVFWYNAHMSYQILLYYKYVEVTDPTAIKLWQRTLCQQLDLKGRIIVAPEGINGTVEGPIDNINQYVRAMREYPPFNTIKYKRSEGTGTAFPNLSVKVRADIISNSVAEWDVNPAHMTGKYLTADELHEWYESGKKFYLVDMRNDYEHKSGHFENAILPELENFRDLPKVLPQLQQLTDAPVVTVCTGGVRCEKATGFLVKHGMQDVYQLQDGIVTYMEKYPNQHFKGKLYVFDDRVLMGFDTDSPQHEIVGRCSVCQKPSEQYVNCTNDECHRHLICCEECLSTRTPFTCPQGCRA</sequence>
<proteinExistence type="inferred from homology"/>
<dbReference type="InterPro" id="IPR036873">
    <property type="entry name" value="Rhodanese-like_dom_sf"/>
</dbReference>
<dbReference type="InterPro" id="IPR020936">
    <property type="entry name" value="TrhO"/>
</dbReference>
<name>A0A402AAI2_9CHLR</name>
<evidence type="ECO:0000256" key="1">
    <source>
        <dbReference type="HAMAP-Rule" id="MF_00469"/>
    </source>
</evidence>
<dbReference type="InterPro" id="IPR022111">
    <property type="entry name" value="Rhodanese_C"/>
</dbReference>
<feature type="domain" description="Rhodanese" evidence="2">
    <location>
        <begin position="137"/>
        <end position="230"/>
    </location>
</feature>
<evidence type="ECO:0000313" key="4">
    <source>
        <dbReference type="Proteomes" id="UP000287352"/>
    </source>
</evidence>
<evidence type="ECO:0000313" key="3">
    <source>
        <dbReference type="EMBL" id="GCE16174.1"/>
    </source>
</evidence>
<dbReference type="Proteomes" id="UP000287352">
    <property type="component" value="Unassembled WGS sequence"/>
</dbReference>
<dbReference type="Pfam" id="PF12368">
    <property type="entry name" value="Rhodanese_C"/>
    <property type="match status" value="1"/>
</dbReference>
<dbReference type="InterPro" id="IPR040503">
    <property type="entry name" value="TRHO_N"/>
</dbReference>
<dbReference type="PROSITE" id="PS50206">
    <property type="entry name" value="RHODANESE_3"/>
    <property type="match status" value="1"/>
</dbReference>
<dbReference type="OrthoDB" id="9778326at2"/>
<dbReference type="SUPFAM" id="SSF52821">
    <property type="entry name" value="Rhodanese/Cell cycle control phosphatase"/>
    <property type="match status" value="1"/>
</dbReference>
<dbReference type="HAMAP" id="MF_00469">
    <property type="entry name" value="TrhO"/>
    <property type="match status" value="1"/>
</dbReference>
<dbReference type="AlphaFoldDB" id="A0A402AAI2"/>
<comment type="function">
    <text evidence="1">Catalyzes oxygen-dependent 5-hydroxyuridine (ho5U) modification at position 34 in tRNAs.</text>
</comment>
<reference evidence="4" key="1">
    <citation type="submission" date="2018-12" db="EMBL/GenBank/DDBJ databases">
        <title>Tengunoibacter tsumagoiensis gen. nov., sp. nov., Dictyobacter kobayashii sp. nov., D. alpinus sp. nov., and D. joshuensis sp. nov. and description of Dictyobacteraceae fam. nov. within the order Ktedonobacterales isolated from Tengu-no-mugimeshi.</title>
        <authorList>
            <person name="Wang C.M."/>
            <person name="Zheng Y."/>
            <person name="Sakai Y."/>
            <person name="Toyoda A."/>
            <person name="Minakuchi Y."/>
            <person name="Abe K."/>
            <person name="Yokota A."/>
            <person name="Yabe S."/>
        </authorList>
    </citation>
    <scope>NUCLEOTIDE SEQUENCE [LARGE SCALE GENOMIC DNA]</scope>
    <source>
        <strain evidence="4">Uno3</strain>
    </source>
</reference>
<dbReference type="Pfam" id="PF00581">
    <property type="entry name" value="Rhodanese"/>
    <property type="match status" value="1"/>
</dbReference>
<dbReference type="Gene3D" id="3.30.70.100">
    <property type="match status" value="1"/>
</dbReference>
<comment type="caution">
    <text evidence="3">The sequence shown here is derived from an EMBL/GenBank/DDBJ whole genome shotgun (WGS) entry which is preliminary data.</text>
</comment>
<gene>
    <name evidence="1" type="primary">trhO</name>
    <name evidence="3" type="ORF">KTT_60330</name>
</gene>
<protein>
    <recommendedName>
        <fullName evidence="1">tRNA uridine(34) hydroxylase</fullName>
        <ecNumber evidence="1">1.14.-.-</ecNumber>
    </recommendedName>
    <alternativeName>
        <fullName evidence="1">tRNA hydroxylation protein O</fullName>
    </alternativeName>
</protein>